<dbReference type="EMBL" id="JAHLDV010000010">
    <property type="protein sequence ID" value="MBU3159523.1"/>
    <property type="molecule type" value="Genomic_DNA"/>
</dbReference>
<keyword evidence="3" id="KW-1185">Reference proteome</keyword>
<dbReference type="RefSeq" id="WP_216147166.1">
    <property type="nucleotide sequence ID" value="NZ_JAHLDV010000010.1"/>
</dbReference>
<dbReference type="InterPro" id="IPR017508">
    <property type="entry name" value="HipA_N1"/>
</dbReference>
<accession>A0ABS6BUJ8</accession>
<gene>
    <name evidence="2" type="ORF">KPL37_07105</name>
</gene>
<organism evidence="2 3">
    <name type="scientific">Clostridium frigoris</name>
    <dbReference type="NCBI Taxonomy" id="205327"/>
    <lineage>
        <taxon>Bacteria</taxon>
        <taxon>Bacillati</taxon>
        <taxon>Bacillota</taxon>
        <taxon>Clostridia</taxon>
        <taxon>Eubacteriales</taxon>
        <taxon>Clostridiaceae</taxon>
        <taxon>Clostridium</taxon>
    </lineage>
</organism>
<comment type="caution">
    <text evidence="2">The sequence shown here is derived from an EMBL/GenBank/DDBJ whole genome shotgun (WGS) entry which is preliminary data.</text>
</comment>
<name>A0ABS6BUJ8_9CLOT</name>
<feature type="domain" description="HipA N-terminal subdomain 1" evidence="1">
    <location>
        <begin position="21"/>
        <end position="109"/>
    </location>
</feature>
<sequence length="144" mass="17122">MTCKVDSIIYMMWKNNEGKSFKVGELSKKTGKYYFKYDTNGVENAKEYGFCPFPYFPKVDAKYFREELFRTFAKRLPVQGKKDKTSILKEYDLKKYDDFELLKKIGDKMLSDNIEFISPFDEEKTVLDEEHDIQGEEHSDQDEK</sequence>
<evidence type="ECO:0000313" key="3">
    <source>
        <dbReference type="Proteomes" id="UP000776252"/>
    </source>
</evidence>
<evidence type="ECO:0000259" key="1">
    <source>
        <dbReference type="Pfam" id="PF13657"/>
    </source>
</evidence>
<proteinExistence type="predicted"/>
<dbReference type="Pfam" id="PF13657">
    <property type="entry name" value="Couple_hipA"/>
    <property type="match status" value="1"/>
</dbReference>
<evidence type="ECO:0000313" key="2">
    <source>
        <dbReference type="EMBL" id="MBU3159523.1"/>
    </source>
</evidence>
<dbReference type="Proteomes" id="UP000776252">
    <property type="component" value="Unassembled WGS sequence"/>
</dbReference>
<protein>
    <recommendedName>
        <fullName evidence="1">HipA N-terminal subdomain 1 domain-containing protein</fullName>
    </recommendedName>
</protein>
<reference evidence="2 3" key="1">
    <citation type="submission" date="2021-06" db="EMBL/GenBank/DDBJ databases">
        <title>Clostridia strains as spoilage organisms.</title>
        <authorList>
            <person name="Wambui J."/>
            <person name="Stephan R."/>
            <person name="Stevens M.J.A."/>
        </authorList>
    </citation>
    <scope>NUCLEOTIDE SEQUENCE [LARGE SCALE GENOMIC DNA]</scope>
    <source>
        <strain evidence="2 3">DSM 14204</strain>
    </source>
</reference>